<accession>X1P8T1</accession>
<sequence>PKLSKRLGWLVLGPAEIQKMNYEYLEEILDASKFLKVKKEVMVSKKNTI</sequence>
<proteinExistence type="predicted"/>
<reference evidence="1" key="1">
    <citation type="journal article" date="2014" name="Front. Microbiol.">
        <title>High frequency of phylogenetically diverse reductive dehalogenase-homologous genes in deep subseafloor sedimentary metagenomes.</title>
        <authorList>
            <person name="Kawai M."/>
            <person name="Futagami T."/>
            <person name="Toyoda A."/>
            <person name="Takaki Y."/>
            <person name="Nishi S."/>
            <person name="Hori S."/>
            <person name="Arai W."/>
            <person name="Tsubouchi T."/>
            <person name="Morono Y."/>
            <person name="Uchiyama I."/>
            <person name="Ito T."/>
            <person name="Fujiyama A."/>
            <person name="Inagaki F."/>
            <person name="Takami H."/>
        </authorList>
    </citation>
    <scope>NUCLEOTIDE SEQUENCE</scope>
    <source>
        <strain evidence="1">Expedition CK06-06</strain>
    </source>
</reference>
<gene>
    <name evidence="1" type="ORF">S06H3_30235</name>
</gene>
<organism evidence="1">
    <name type="scientific">marine sediment metagenome</name>
    <dbReference type="NCBI Taxonomy" id="412755"/>
    <lineage>
        <taxon>unclassified sequences</taxon>
        <taxon>metagenomes</taxon>
        <taxon>ecological metagenomes</taxon>
    </lineage>
</organism>
<name>X1P8T1_9ZZZZ</name>
<comment type="caution">
    <text evidence="1">The sequence shown here is derived from an EMBL/GenBank/DDBJ whole genome shotgun (WGS) entry which is preliminary data.</text>
</comment>
<evidence type="ECO:0000313" key="1">
    <source>
        <dbReference type="EMBL" id="GAI27339.1"/>
    </source>
</evidence>
<protein>
    <submittedName>
        <fullName evidence="1">Uncharacterized protein</fullName>
    </submittedName>
</protein>
<dbReference type="EMBL" id="BARV01017788">
    <property type="protein sequence ID" value="GAI27339.1"/>
    <property type="molecule type" value="Genomic_DNA"/>
</dbReference>
<dbReference type="AlphaFoldDB" id="X1P8T1"/>
<feature type="non-terminal residue" evidence="1">
    <location>
        <position position="1"/>
    </location>
</feature>